<dbReference type="AlphaFoldDB" id="A0ABD1CNE9"/>
<keyword evidence="3" id="KW-1185">Reference proteome</keyword>
<gene>
    <name evidence="2" type="ORF">pipiens_016247</name>
</gene>
<name>A0ABD1CNE9_CULPP</name>
<proteinExistence type="predicted"/>
<organism evidence="2 3">
    <name type="scientific">Culex pipiens pipiens</name>
    <name type="common">Northern house mosquito</name>
    <dbReference type="NCBI Taxonomy" id="38569"/>
    <lineage>
        <taxon>Eukaryota</taxon>
        <taxon>Metazoa</taxon>
        <taxon>Ecdysozoa</taxon>
        <taxon>Arthropoda</taxon>
        <taxon>Hexapoda</taxon>
        <taxon>Insecta</taxon>
        <taxon>Pterygota</taxon>
        <taxon>Neoptera</taxon>
        <taxon>Endopterygota</taxon>
        <taxon>Diptera</taxon>
        <taxon>Nematocera</taxon>
        <taxon>Culicoidea</taxon>
        <taxon>Culicidae</taxon>
        <taxon>Culicinae</taxon>
        <taxon>Culicini</taxon>
        <taxon>Culex</taxon>
        <taxon>Culex</taxon>
    </lineage>
</organism>
<protein>
    <submittedName>
        <fullName evidence="2">Uncharacterized protein</fullName>
    </submittedName>
</protein>
<comment type="caution">
    <text evidence="2">The sequence shown here is derived from an EMBL/GenBank/DDBJ whole genome shotgun (WGS) entry which is preliminary data.</text>
</comment>
<evidence type="ECO:0000256" key="1">
    <source>
        <dbReference type="SAM" id="MobiDB-lite"/>
    </source>
</evidence>
<feature type="compositionally biased region" description="Basic and acidic residues" evidence="1">
    <location>
        <begin position="167"/>
        <end position="176"/>
    </location>
</feature>
<evidence type="ECO:0000313" key="2">
    <source>
        <dbReference type="EMBL" id="KAL1377454.1"/>
    </source>
</evidence>
<dbReference type="Proteomes" id="UP001562425">
    <property type="component" value="Unassembled WGS sequence"/>
</dbReference>
<sequence length="176" mass="19769">MNDRFGYRAACGSPTMVRHRVVTWSLEAEDSGNDSGWPVRTGQTGQRQRKLLESACGRAARSGTTETWWSPAENAEEDAKAAAERRTWRMLRFGYRAACGSPTMVRHRVVTWSLEAESSGNDSGWPVRTGQRQRKLLESACGRAARSGTTETWWSPAENAEEDAEAATERRTWRML</sequence>
<feature type="region of interest" description="Disordered" evidence="1">
    <location>
        <begin position="149"/>
        <end position="176"/>
    </location>
</feature>
<dbReference type="EMBL" id="JBEHCU010010954">
    <property type="protein sequence ID" value="KAL1377454.1"/>
    <property type="molecule type" value="Genomic_DNA"/>
</dbReference>
<evidence type="ECO:0000313" key="3">
    <source>
        <dbReference type="Proteomes" id="UP001562425"/>
    </source>
</evidence>
<accession>A0ABD1CNE9</accession>
<reference evidence="2 3" key="1">
    <citation type="submission" date="2024-05" db="EMBL/GenBank/DDBJ databases">
        <title>Culex pipiens pipiens assembly and annotation.</title>
        <authorList>
            <person name="Alout H."/>
            <person name="Durand T."/>
        </authorList>
    </citation>
    <scope>NUCLEOTIDE SEQUENCE [LARGE SCALE GENOMIC DNA]</scope>
    <source>
        <strain evidence="2">HA-2024</strain>
        <tissue evidence="2">Whole body</tissue>
    </source>
</reference>